<keyword evidence="3" id="KW-1185">Reference proteome</keyword>
<evidence type="ECO:0000313" key="2">
    <source>
        <dbReference type="EMBL" id="WPX97210.1"/>
    </source>
</evidence>
<protein>
    <submittedName>
        <fullName evidence="2">SH3-like domain-containing protein</fullName>
    </submittedName>
</protein>
<reference evidence="2 3" key="1">
    <citation type="submission" date="2022-11" db="EMBL/GenBank/DDBJ databases">
        <title>Host association and intracellularity evolved multiple times independently in the Rickettsiales.</title>
        <authorList>
            <person name="Castelli M."/>
            <person name="Nardi T."/>
            <person name="Gammuto L."/>
            <person name="Bellinzona G."/>
            <person name="Sabaneyeva E."/>
            <person name="Potekhin A."/>
            <person name="Serra V."/>
            <person name="Petroni G."/>
            <person name="Sassera D."/>
        </authorList>
    </citation>
    <scope>NUCLEOTIDE SEQUENCE [LARGE SCALE GENOMIC DNA]</scope>
    <source>
        <strain evidence="2 3">NDG2</strain>
    </source>
</reference>
<proteinExistence type="predicted"/>
<dbReference type="PROSITE" id="PS51257">
    <property type="entry name" value="PROKAR_LIPOPROTEIN"/>
    <property type="match status" value="1"/>
</dbReference>
<organism evidence="2 3">
    <name type="scientific">Candidatus Bandiella euplotis</name>
    <dbReference type="NCBI Taxonomy" id="1664265"/>
    <lineage>
        <taxon>Bacteria</taxon>
        <taxon>Pseudomonadati</taxon>
        <taxon>Pseudomonadota</taxon>
        <taxon>Alphaproteobacteria</taxon>
        <taxon>Rickettsiales</taxon>
        <taxon>Candidatus Midichloriaceae</taxon>
        <taxon>Candidatus Bandiella</taxon>
    </lineage>
</organism>
<gene>
    <name evidence="2" type="ORF">Bandiella_01356</name>
</gene>
<dbReference type="Pfam" id="PF06347">
    <property type="entry name" value="SH3_4"/>
    <property type="match status" value="2"/>
</dbReference>
<feature type="signal peptide" evidence="1">
    <location>
        <begin position="1"/>
        <end position="24"/>
    </location>
</feature>
<dbReference type="InterPro" id="IPR010466">
    <property type="entry name" value="DUF1058"/>
</dbReference>
<dbReference type="Gene3D" id="2.30.30.40">
    <property type="entry name" value="SH3 Domains"/>
    <property type="match status" value="2"/>
</dbReference>
<feature type="chain" id="PRO_5045308825" evidence="1">
    <location>
        <begin position="25"/>
        <end position="176"/>
    </location>
</feature>
<keyword evidence="1" id="KW-0732">Signal</keyword>
<sequence length="176" mass="19899">MQINKTTIFLICCIFTLIAISCNAAELGQVTGLPINRYVSLKSDEIKLRVGPGQKYQTSYIYQCKNCPVKIIAEFDNWRKIQDKDGTQGWVHQSLLSGVNYAIIKDNKLAANSILKKEITNNHSLIFKAPNEGSSPIAKVEFDTIVKVRKCENEWCRVDAGNYTGWIQKINLWGVE</sequence>
<evidence type="ECO:0000256" key="1">
    <source>
        <dbReference type="SAM" id="SignalP"/>
    </source>
</evidence>
<dbReference type="Proteomes" id="UP001327219">
    <property type="component" value="Chromosome"/>
</dbReference>
<accession>A0ABZ0UM35</accession>
<dbReference type="EMBL" id="CP110820">
    <property type="protein sequence ID" value="WPX97210.1"/>
    <property type="molecule type" value="Genomic_DNA"/>
</dbReference>
<name>A0ABZ0UM35_9RICK</name>
<evidence type="ECO:0000313" key="3">
    <source>
        <dbReference type="Proteomes" id="UP001327219"/>
    </source>
</evidence>